<dbReference type="InterPro" id="IPR036388">
    <property type="entry name" value="WH-like_DNA-bd_sf"/>
</dbReference>
<feature type="domain" description="Fido" evidence="1">
    <location>
        <begin position="113"/>
        <end position="271"/>
    </location>
</feature>
<dbReference type="PANTHER" id="PTHR13504:SF33">
    <property type="entry name" value="FIC FAMILY PROTEIN"/>
    <property type="match status" value="1"/>
</dbReference>
<dbReference type="Gene3D" id="1.10.10.10">
    <property type="entry name" value="Winged helix-like DNA-binding domain superfamily/Winged helix DNA-binding domain"/>
    <property type="match status" value="1"/>
</dbReference>
<dbReference type="RefSeq" id="WP_269428887.1">
    <property type="nucleotide sequence ID" value="NZ_JAPWGM010000007.1"/>
</dbReference>
<dbReference type="InterPro" id="IPR040198">
    <property type="entry name" value="Fido_containing"/>
</dbReference>
<dbReference type="PROSITE" id="PS51459">
    <property type="entry name" value="FIDO"/>
    <property type="match status" value="1"/>
</dbReference>
<evidence type="ECO:0000313" key="3">
    <source>
        <dbReference type="Proteomes" id="UP001144347"/>
    </source>
</evidence>
<comment type="caution">
    <text evidence="2">The sequence shown here is derived from an EMBL/GenBank/DDBJ whole genome shotgun (WGS) entry which is preliminary data.</text>
</comment>
<proteinExistence type="predicted"/>
<evidence type="ECO:0000259" key="1">
    <source>
        <dbReference type="PROSITE" id="PS51459"/>
    </source>
</evidence>
<dbReference type="InterPro" id="IPR036597">
    <property type="entry name" value="Fido-like_dom_sf"/>
</dbReference>
<dbReference type="Proteomes" id="UP001144347">
    <property type="component" value="Unassembled WGS sequence"/>
</dbReference>
<dbReference type="EMBL" id="JAPWGM010000007">
    <property type="protein sequence ID" value="MCZ4245844.1"/>
    <property type="molecule type" value="Genomic_DNA"/>
</dbReference>
<keyword evidence="3" id="KW-1185">Reference proteome</keyword>
<dbReference type="PANTHER" id="PTHR13504">
    <property type="entry name" value="FIDO DOMAIN-CONTAINING PROTEIN DDB_G0283145"/>
    <property type="match status" value="1"/>
</dbReference>
<protein>
    <submittedName>
        <fullName evidence="2">Fic family protein</fullName>
    </submittedName>
</protein>
<dbReference type="Gene3D" id="1.10.3290.10">
    <property type="entry name" value="Fido-like domain"/>
    <property type="match status" value="1"/>
</dbReference>
<dbReference type="Pfam" id="PF13776">
    <property type="entry name" value="DUF4172"/>
    <property type="match status" value="1"/>
</dbReference>
<dbReference type="Pfam" id="PF02661">
    <property type="entry name" value="Fic"/>
    <property type="match status" value="1"/>
</dbReference>
<accession>A0ABT4LD51</accession>
<gene>
    <name evidence="2" type="ORF">O0955_17670</name>
</gene>
<dbReference type="InterPro" id="IPR003812">
    <property type="entry name" value="Fido"/>
</dbReference>
<dbReference type="SUPFAM" id="SSF140931">
    <property type="entry name" value="Fic-like"/>
    <property type="match status" value="1"/>
</dbReference>
<organism evidence="2 3">
    <name type="scientific">Pedobacter punctiformis</name>
    <dbReference type="NCBI Taxonomy" id="3004097"/>
    <lineage>
        <taxon>Bacteria</taxon>
        <taxon>Pseudomonadati</taxon>
        <taxon>Bacteroidota</taxon>
        <taxon>Sphingobacteriia</taxon>
        <taxon>Sphingobacteriales</taxon>
        <taxon>Sphingobacteriaceae</taxon>
        <taxon>Pedobacter</taxon>
    </lineage>
</organism>
<evidence type="ECO:0000313" key="2">
    <source>
        <dbReference type="EMBL" id="MCZ4245844.1"/>
    </source>
</evidence>
<name>A0ABT4LD51_9SPHI</name>
<dbReference type="InterPro" id="IPR025230">
    <property type="entry name" value="DUF4172"/>
</dbReference>
<sequence>MYIHQLKQWPNFTWDASNLALLLSEVHLRQGKLLGQMEKLGFDLQNEAVLQTLTKDVIKTSEIEGEKLDNDQVKSSIARRLGIEIGGSIPSDRDVDGIVEMMLDATQNYNAELTTDRLFGWHSSLFPAGRSGMVKIVVGRWRENEKNDPMQVISGAMGKEKVHYQAPDSVLLANEMQQFMDWFNNEMSLDPIIKAGIAHLWFLTIHPFDDGNGRISRAIADMQLARADQTARRFYSMSAQIRLERKKYYDILEKTQSGNLDITLWLSWFLNCLNSAIDATAITLNSVMLKSKILGKVEADTFNERQKLMLGKFLDGFEGKLTSSKWAKIAKCSQDTAARDIQDLVNKGILVKDLAGGRSTNYILVDGY</sequence>
<reference evidence="2" key="1">
    <citation type="submission" date="2022-12" db="EMBL/GenBank/DDBJ databases">
        <title>Genome sequence of HCMS5-2.</title>
        <authorList>
            <person name="Woo H."/>
        </authorList>
    </citation>
    <scope>NUCLEOTIDE SEQUENCE</scope>
    <source>
        <strain evidence="2">HCMS5-2</strain>
    </source>
</reference>